<dbReference type="SUPFAM" id="SSF89028">
    <property type="entry name" value="Cobalamin adenosyltransferase-like"/>
    <property type="match status" value="1"/>
</dbReference>
<evidence type="ECO:0000313" key="6">
    <source>
        <dbReference type="EMBL" id="MFC7292057.1"/>
    </source>
</evidence>
<protein>
    <recommendedName>
        <fullName evidence="4">Corrinoid adenosyltransferase</fullName>
        <ecNumber evidence="4">2.5.1.17</ecNumber>
    </recommendedName>
    <alternativeName>
        <fullName evidence="4">Cob(II)alamin adenosyltransferase</fullName>
    </alternativeName>
    <alternativeName>
        <fullName evidence="4">Cob(II)yrinic acid a,c-diamide adenosyltransferase</fullName>
    </alternativeName>
    <alternativeName>
        <fullName evidence="4">Cobinamide/cobalamin adenosyltransferase</fullName>
    </alternativeName>
</protein>
<dbReference type="Gene3D" id="1.20.1200.10">
    <property type="entry name" value="Cobalamin adenosyltransferase-like"/>
    <property type="match status" value="1"/>
</dbReference>
<dbReference type="RefSeq" id="WP_382167298.1">
    <property type="nucleotide sequence ID" value="NZ_JBHTBR010000005.1"/>
</dbReference>
<keyword evidence="7" id="KW-1185">Reference proteome</keyword>
<dbReference type="Proteomes" id="UP001596492">
    <property type="component" value="Unassembled WGS sequence"/>
</dbReference>
<evidence type="ECO:0000256" key="3">
    <source>
        <dbReference type="ARBA" id="ARBA00022840"/>
    </source>
</evidence>
<comment type="caution">
    <text evidence="6">The sequence shown here is derived from an EMBL/GenBank/DDBJ whole genome shotgun (WGS) entry which is preliminary data.</text>
</comment>
<keyword evidence="4" id="KW-0169">Cobalamin biosynthesis</keyword>
<dbReference type="InterPro" id="IPR016030">
    <property type="entry name" value="CblAdoTrfase-like"/>
</dbReference>
<proteinExistence type="inferred from homology"/>
<evidence type="ECO:0000256" key="4">
    <source>
        <dbReference type="RuleBase" id="RU366026"/>
    </source>
</evidence>
<gene>
    <name evidence="6" type="ORF">ACFQS8_10560</name>
</gene>
<sequence length="196" mass="21676">MVKLNKIYTRTGDNGTTGLATGVRVNKWDLRVRAYGATDEANCAIGIARLHVGNHAQLGKSLERIQNDMFDLGADLATPEPSEESGKKLDWEPLRIVQSQVDWLEAEIDRMNADIPPLDSFILPAGTALSTHLHMARTITRRAETLMVELNDISFEIVSSASLAYINRLSDYLFVAARRANGNGDQDVKWIPGANR</sequence>
<keyword evidence="3 4" id="KW-0067">ATP-binding</keyword>
<evidence type="ECO:0000313" key="7">
    <source>
        <dbReference type="Proteomes" id="UP001596492"/>
    </source>
</evidence>
<comment type="similarity">
    <text evidence="4">Belongs to the Cob(I)alamin adenosyltransferase family.</text>
</comment>
<organism evidence="6 7">
    <name type="scientific">Hirschia litorea</name>
    <dbReference type="NCBI Taxonomy" id="1199156"/>
    <lineage>
        <taxon>Bacteria</taxon>
        <taxon>Pseudomonadati</taxon>
        <taxon>Pseudomonadota</taxon>
        <taxon>Alphaproteobacteria</taxon>
        <taxon>Hyphomonadales</taxon>
        <taxon>Hyphomonadaceae</taxon>
        <taxon>Hirschia</taxon>
    </lineage>
</organism>
<dbReference type="NCBIfam" id="TIGR00636">
    <property type="entry name" value="PduO_Nterm"/>
    <property type="match status" value="1"/>
</dbReference>
<name>A0ABW2IM08_9PROT</name>
<dbReference type="EMBL" id="JBHTBR010000005">
    <property type="protein sequence ID" value="MFC7292057.1"/>
    <property type="molecule type" value="Genomic_DNA"/>
</dbReference>
<dbReference type="InterPro" id="IPR036451">
    <property type="entry name" value="CblAdoTrfase-like_sf"/>
</dbReference>
<dbReference type="Pfam" id="PF01923">
    <property type="entry name" value="Cob_adeno_trans"/>
    <property type="match status" value="1"/>
</dbReference>
<comment type="catalytic activity">
    <reaction evidence="4">
        <text>2 cob(II)yrinate a,c diamide + reduced [electron-transfer flavoprotein] + 2 ATP = 2 adenosylcob(III)yrinate a,c-diamide + 2 triphosphate + oxidized [electron-transfer flavoprotein] + 3 H(+)</text>
        <dbReference type="Rhea" id="RHEA:11528"/>
        <dbReference type="Rhea" id="RHEA-COMP:10685"/>
        <dbReference type="Rhea" id="RHEA-COMP:10686"/>
        <dbReference type="ChEBI" id="CHEBI:15378"/>
        <dbReference type="ChEBI" id="CHEBI:18036"/>
        <dbReference type="ChEBI" id="CHEBI:30616"/>
        <dbReference type="ChEBI" id="CHEBI:57692"/>
        <dbReference type="ChEBI" id="CHEBI:58307"/>
        <dbReference type="ChEBI" id="CHEBI:58503"/>
        <dbReference type="ChEBI" id="CHEBI:58537"/>
        <dbReference type="EC" id="2.5.1.17"/>
    </reaction>
</comment>
<comment type="catalytic activity">
    <reaction evidence="4">
        <text>2 cob(II)alamin + reduced [electron-transfer flavoprotein] + 2 ATP = 2 adenosylcob(III)alamin + 2 triphosphate + oxidized [electron-transfer flavoprotein] + 3 H(+)</text>
        <dbReference type="Rhea" id="RHEA:28671"/>
        <dbReference type="Rhea" id="RHEA-COMP:10685"/>
        <dbReference type="Rhea" id="RHEA-COMP:10686"/>
        <dbReference type="ChEBI" id="CHEBI:15378"/>
        <dbReference type="ChEBI" id="CHEBI:16304"/>
        <dbReference type="ChEBI" id="CHEBI:18036"/>
        <dbReference type="ChEBI" id="CHEBI:18408"/>
        <dbReference type="ChEBI" id="CHEBI:30616"/>
        <dbReference type="ChEBI" id="CHEBI:57692"/>
        <dbReference type="ChEBI" id="CHEBI:58307"/>
        <dbReference type="EC" id="2.5.1.17"/>
    </reaction>
</comment>
<dbReference type="InterPro" id="IPR029499">
    <property type="entry name" value="PduO-typ"/>
</dbReference>
<dbReference type="PANTHER" id="PTHR12213">
    <property type="entry name" value="CORRINOID ADENOSYLTRANSFERASE"/>
    <property type="match status" value="1"/>
</dbReference>
<evidence type="ECO:0000256" key="1">
    <source>
        <dbReference type="ARBA" id="ARBA00022679"/>
    </source>
</evidence>
<keyword evidence="1 4" id="KW-0808">Transferase</keyword>
<comment type="pathway">
    <text evidence="4">Cofactor biosynthesis; adenosylcobalamin biosynthesis; adenosylcobalamin from cob(II)yrinate a,c-diamide: step 2/7.</text>
</comment>
<dbReference type="PANTHER" id="PTHR12213:SF0">
    <property type="entry name" value="CORRINOID ADENOSYLTRANSFERASE MMAB"/>
    <property type="match status" value="1"/>
</dbReference>
<reference evidence="7" key="1">
    <citation type="journal article" date="2019" name="Int. J. Syst. Evol. Microbiol.">
        <title>The Global Catalogue of Microorganisms (GCM) 10K type strain sequencing project: providing services to taxonomists for standard genome sequencing and annotation.</title>
        <authorList>
            <consortium name="The Broad Institute Genomics Platform"/>
            <consortium name="The Broad Institute Genome Sequencing Center for Infectious Disease"/>
            <person name="Wu L."/>
            <person name="Ma J."/>
        </authorList>
    </citation>
    <scope>NUCLEOTIDE SEQUENCE [LARGE SCALE GENOMIC DNA]</scope>
    <source>
        <strain evidence="7">CCUG 51308</strain>
    </source>
</reference>
<evidence type="ECO:0000256" key="2">
    <source>
        <dbReference type="ARBA" id="ARBA00022741"/>
    </source>
</evidence>
<dbReference type="EC" id="2.5.1.17" evidence="4"/>
<evidence type="ECO:0000259" key="5">
    <source>
        <dbReference type="Pfam" id="PF01923"/>
    </source>
</evidence>
<dbReference type="GO" id="GO:0008817">
    <property type="term" value="F:corrinoid adenosyltransferase activity"/>
    <property type="evidence" value="ECO:0007669"/>
    <property type="project" value="UniProtKB-EC"/>
</dbReference>
<accession>A0ABW2IM08</accession>
<keyword evidence="2 4" id="KW-0547">Nucleotide-binding</keyword>
<feature type="domain" description="Cobalamin adenosyltransferase-like" evidence="5">
    <location>
        <begin position="7"/>
        <end position="179"/>
    </location>
</feature>